<evidence type="ECO:0000256" key="1">
    <source>
        <dbReference type="SAM" id="MobiDB-lite"/>
    </source>
</evidence>
<reference evidence="2 3" key="1">
    <citation type="submission" date="2024-04" db="EMBL/GenBank/DDBJ databases">
        <title>Tritrichomonas musculus Genome.</title>
        <authorList>
            <person name="Alves-Ferreira E."/>
            <person name="Grigg M."/>
            <person name="Lorenzi H."/>
            <person name="Galac M."/>
        </authorList>
    </citation>
    <scope>NUCLEOTIDE SEQUENCE [LARGE SCALE GENOMIC DNA]</scope>
    <source>
        <strain evidence="2 3">EAF2021</strain>
    </source>
</reference>
<evidence type="ECO:0000313" key="3">
    <source>
        <dbReference type="Proteomes" id="UP001470230"/>
    </source>
</evidence>
<proteinExistence type="predicted"/>
<dbReference type="Proteomes" id="UP001470230">
    <property type="component" value="Unassembled WGS sequence"/>
</dbReference>
<organism evidence="2 3">
    <name type="scientific">Tritrichomonas musculus</name>
    <dbReference type="NCBI Taxonomy" id="1915356"/>
    <lineage>
        <taxon>Eukaryota</taxon>
        <taxon>Metamonada</taxon>
        <taxon>Parabasalia</taxon>
        <taxon>Tritrichomonadida</taxon>
        <taxon>Tritrichomonadidae</taxon>
        <taxon>Tritrichomonas</taxon>
    </lineage>
</organism>
<feature type="region of interest" description="Disordered" evidence="1">
    <location>
        <begin position="34"/>
        <end position="78"/>
    </location>
</feature>
<comment type="caution">
    <text evidence="2">The sequence shown here is derived from an EMBL/GenBank/DDBJ whole genome shotgun (WGS) entry which is preliminary data.</text>
</comment>
<sequence>MGCYKKGILWWRGEIIKDGPAKVEIDPKELLRIDDLDNEEIDEPKDNNESTNQKEELHDNNHQKDENDHEDPSVKTDI</sequence>
<name>A0ABR2K145_9EUKA</name>
<evidence type="ECO:0000313" key="2">
    <source>
        <dbReference type="EMBL" id="KAK8884813.1"/>
    </source>
</evidence>
<feature type="compositionally biased region" description="Basic and acidic residues" evidence="1">
    <location>
        <begin position="44"/>
        <end position="78"/>
    </location>
</feature>
<keyword evidence="3" id="KW-1185">Reference proteome</keyword>
<gene>
    <name evidence="2" type="ORF">M9Y10_043933</name>
</gene>
<protein>
    <submittedName>
        <fullName evidence="2">Uncharacterized protein</fullName>
    </submittedName>
</protein>
<dbReference type="EMBL" id="JAPFFF010000008">
    <property type="protein sequence ID" value="KAK8884813.1"/>
    <property type="molecule type" value="Genomic_DNA"/>
</dbReference>
<accession>A0ABR2K145</accession>